<dbReference type="EMBL" id="GGEC01030441">
    <property type="protein sequence ID" value="MBX10925.1"/>
    <property type="molecule type" value="Transcribed_RNA"/>
</dbReference>
<protein>
    <submittedName>
        <fullName evidence="1">Uncharacterized protein</fullName>
    </submittedName>
</protein>
<organism evidence="1">
    <name type="scientific">Rhizophora mucronata</name>
    <name type="common">Asiatic mangrove</name>
    <dbReference type="NCBI Taxonomy" id="61149"/>
    <lineage>
        <taxon>Eukaryota</taxon>
        <taxon>Viridiplantae</taxon>
        <taxon>Streptophyta</taxon>
        <taxon>Embryophyta</taxon>
        <taxon>Tracheophyta</taxon>
        <taxon>Spermatophyta</taxon>
        <taxon>Magnoliopsida</taxon>
        <taxon>eudicotyledons</taxon>
        <taxon>Gunneridae</taxon>
        <taxon>Pentapetalae</taxon>
        <taxon>rosids</taxon>
        <taxon>fabids</taxon>
        <taxon>Malpighiales</taxon>
        <taxon>Rhizophoraceae</taxon>
        <taxon>Rhizophora</taxon>
    </lineage>
</organism>
<sequence length="45" mass="4902">MSGIGLSRFESIFSLLCFSPGTQICVSTAVKVFFSCLPVNLCHNF</sequence>
<reference evidence="1" key="1">
    <citation type="submission" date="2018-02" db="EMBL/GenBank/DDBJ databases">
        <title>Rhizophora mucronata_Transcriptome.</title>
        <authorList>
            <person name="Meera S.P."/>
            <person name="Sreeshan A."/>
            <person name="Augustine A."/>
        </authorList>
    </citation>
    <scope>NUCLEOTIDE SEQUENCE</scope>
    <source>
        <tissue evidence="1">Leaf</tissue>
    </source>
</reference>
<name>A0A2P2KYZ2_RHIMU</name>
<proteinExistence type="predicted"/>
<accession>A0A2P2KYZ2</accession>
<dbReference type="AlphaFoldDB" id="A0A2P2KYZ2"/>
<evidence type="ECO:0000313" key="1">
    <source>
        <dbReference type="EMBL" id="MBX10925.1"/>
    </source>
</evidence>